<feature type="compositionally biased region" description="Acidic residues" evidence="1">
    <location>
        <begin position="47"/>
        <end position="72"/>
    </location>
</feature>
<dbReference type="InterPro" id="IPR056337">
    <property type="entry name" value="LHD_YVC1"/>
</dbReference>
<feature type="compositionally biased region" description="Low complexity" evidence="1">
    <location>
        <begin position="1115"/>
        <end position="1125"/>
    </location>
</feature>
<feature type="region of interest" description="Disordered" evidence="1">
    <location>
        <begin position="1029"/>
        <end position="1049"/>
    </location>
</feature>
<evidence type="ECO:0000259" key="3">
    <source>
        <dbReference type="Pfam" id="PF23190"/>
    </source>
</evidence>
<feature type="transmembrane region" description="Helical" evidence="2">
    <location>
        <begin position="382"/>
        <end position="399"/>
    </location>
</feature>
<evidence type="ECO:0000256" key="1">
    <source>
        <dbReference type="SAM" id="MobiDB-lite"/>
    </source>
</evidence>
<feature type="region of interest" description="Disordered" evidence="1">
    <location>
        <begin position="1115"/>
        <end position="1213"/>
    </location>
</feature>
<feature type="transmembrane region" description="Helical" evidence="2">
    <location>
        <begin position="411"/>
        <end position="437"/>
    </location>
</feature>
<dbReference type="AlphaFoldDB" id="A0A2P5I7B2"/>
<dbReference type="InterPro" id="IPR052971">
    <property type="entry name" value="TRP_calcium_channel"/>
</dbReference>
<proteinExistence type="predicted"/>
<dbReference type="PANTHER" id="PTHR35859">
    <property type="entry name" value="NONSELECTIVE CATION CHANNEL PROTEIN"/>
    <property type="match status" value="1"/>
</dbReference>
<feature type="transmembrane region" description="Helical" evidence="2">
    <location>
        <begin position="513"/>
        <end position="532"/>
    </location>
</feature>
<feature type="compositionally biased region" description="Low complexity" evidence="1">
    <location>
        <begin position="907"/>
        <end position="917"/>
    </location>
</feature>
<keyword evidence="2" id="KW-1133">Transmembrane helix</keyword>
<feature type="region of interest" description="Disordered" evidence="1">
    <location>
        <begin position="806"/>
        <end position="842"/>
    </location>
</feature>
<protein>
    <submittedName>
        <fullName evidence="5">Uncharacterized protein</fullName>
    </submittedName>
</protein>
<feature type="compositionally biased region" description="Basic and acidic residues" evidence="1">
    <location>
        <begin position="1173"/>
        <end position="1189"/>
    </location>
</feature>
<feature type="transmembrane region" description="Helical" evidence="2">
    <location>
        <begin position="482"/>
        <end position="501"/>
    </location>
</feature>
<dbReference type="PANTHER" id="PTHR35859:SF4">
    <property type="entry name" value="MEMBRANE CHANNEL PROTEIN, PUTATIVE (AFU_ORTHOLOGUE AFUA_6G11300)-RELATED"/>
    <property type="match status" value="1"/>
</dbReference>
<evidence type="ECO:0000259" key="4">
    <source>
        <dbReference type="Pfam" id="PF23317"/>
    </source>
</evidence>
<reference evidence="5" key="1">
    <citation type="submission" date="2017-09" db="EMBL/GenBank/DDBJ databases">
        <title>Polyketide synthases of a Diaporthe helianthi virulent isolate.</title>
        <authorList>
            <person name="Baroncelli R."/>
        </authorList>
    </citation>
    <scope>NUCLEOTIDE SEQUENCE [LARGE SCALE GENOMIC DNA]</scope>
    <source>
        <strain evidence="5">7/96</strain>
    </source>
</reference>
<sequence>MPARRRMLPFTNLLQSIRSSSRRGADDDTEDERRPYFRTRHATADFTEADDDDDEEDEDEEGDDDDNEISPNDEDRGGRHPSVRGNMLPLFSESHLDSLPVYSVTHTIRMIVQSRTETALTWDQLRSPQVSQFLVKPMQQQIRTQHFSRATIYALMANCLQFAKEGQLNPGNAGTCSTRAKVCELLAIKLLKDYSTRELIDALSYDFYPMQGMPGAPGTQTPLTPRDGKPKQAAARTSTLEVAIRASAKHFLAHPLVVQQLEAIWNGAISFYSSADNLHRQNLRESITSYRGRSPQRRDNERTPLLRFQKGLRPPKSADMDLIPARRTVSLYDPRNASLLKLSRLRVPRYRQFFSTCSLAILICLFLAVLVERSDRITSLELFFWFWSAGFMMDELVGFTEQGFSLYIMSFWNIFDLGILLLLIIYYCMRIYTVFLVDSHHGIDAYDVLAANAVLLLPRIFSVLDHYPYFSQILLAMRIMSVDLAAVFVLIFISCSGFFVFFLTNTKADAAEVAYKIFQILMGFTPAAWDVWPTYTWIDRTLMVLFLIICHFVVVTILITVLTNSFMSIASNAKEEHQFLFAINTIAMVKDQSLFSYVAPGNIFAWILMPFRYFMPLRHFVWLNRTIIKITHFPLLFCIFLYEKYILSPSMFEPTDFVEHPERSRARALSMNPVGRSSLFSPTIRIREGSVAGFQQDRALEEVFRRTPDFASLRTQKMHERKRTQNAVRNWMDRNETIPESPNNVSAVERRVQQDWQRRLNGSKERTPVRLRNLSEIRSIMSDPAELMSTVDGPLDAVDRRHHMERRILKDQDADDELVTNDEDEDEAATAPSRQSITRSRVDEDDYFSTPLATRFNNRIISTSLGSSHRSPAHQLAPPPPRRAGMHSHTLSTNTILFNPPKSGRLPPNGDDSSSGPPSKPRSRPISGRPTPGAENPGYKSPRRPANLNPSRPRPIMPPRDNLHTAPLISRLTGMTADPQPRRPPKTRRMSSSDLLEVQSDLAGVGADDAFGGVPSSFVTQMAMATGMITPGGPRITDKAQRERDNDRDRMSRLVLARMKTLEEGFSDMVKEMRGLQRSSAMPSTARNSASEGGSVVWDGDGDGLRTPYTIFEATGRAGPTAGGARNSGRGSKANSVGKASGSRPGSRRGGNKSNRNSVILRSPIESTFGGDYKGKGKEPETRQDHEDSGSDGGAEADAGQSRPSFARKGSSY</sequence>
<organism evidence="5 6">
    <name type="scientific">Diaporthe helianthi</name>
    <dbReference type="NCBI Taxonomy" id="158607"/>
    <lineage>
        <taxon>Eukaryota</taxon>
        <taxon>Fungi</taxon>
        <taxon>Dikarya</taxon>
        <taxon>Ascomycota</taxon>
        <taxon>Pezizomycotina</taxon>
        <taxon>Sordariomycetes</taxon>
        <taxon>Sordariomycetidae</taxon>
        <taxon>Diaporthales</taxon>
        <taxon>Diaporthaceae</taxon>
        <taxon>Diaporthe</taxon>
    </lineage>
</organism>
<feature type="compositionally biased region" description="Acidic residues" evidence="1">
    <location>
        <begin position="813"/>
        <end position="828"/>
    </location>
</feature>
<feature type="compositionally biased region" description="Basic and acidic residues" evidence="1">
    <location>
        <begin position="1036"/>
        <end position="1049"/>
    </location>
</feature>
<name>A0A2P5I7B2_DIAHE</name>
<comment type="caution">
    <text evidence="5">The sequence shown here is derived from an EMBL/GenBank/DDBJ whole genome shotgun (WGS) entry which is preliminary data.</text>
</comment>
<feature type="region of interest" description="Disordered" evidence="1">
    <location>
        <begin position="864"/>
        <end position="993"/>
    </location>
</feature>
<dbReference type="InParanoid" id="A0A2P5I7B2"/>
<dbReference type="OrthoDB" id="2373987at2759"/>
<feature type="transmembrane region" description="Helical" evidence="2">
    <location>
        <begin position="544"/>
        <end position="562"/>
    </location>
</feature>
<feature type="transmembrane region" description="Helical" evidence="2">
    <location>
        <begin position="353"/>
        <end position="370"/>
    </location>
</feature>
<evidence type="ECO:0000256" key="2">
    <source>
        <dbReference type="SAM" id="Phobius"/>
    </source>
</evidence>
<dbReference type="EMBL" id="MAVT02000191">
    <property type="protein sequence ID" value="POS78374.1"/>
    <property type="molecule type" value="Genomic_DNA"/>
</dbReference>
<keyword evidence="6" id="KW-1185">Reference proteome</keyword>
<accession>A0A2P5I7B2</accession>
<feature type="compositionally biased region" description="Basic and acidic residues" evidence="1">
    <location>
        <begin position="23"/>
        <end position="35"/>
    </location>
</feature>
<dbReference type="Proteomes" id="UP000094444">
    <property type="component" value="Unassembled WGS sequence"/>
</dbReference>
<feature type="transmembrane region" description="Helical" evidence="2">
    <location>
        <begin position="449"/>
        <end position="470"/>
    </location>
</feature>
<feature type="region of interest" description="Disordered" evidence="1">
    <location>
        <begin position="1075"/>
        <end position="1102"/>
    </location>
</feature>
<feature type="region of interest" description="Disordered" evidence="1">
    <location>
        <begin position="1"/>
        <end position="86"/>
    </location>
</feature>
<dbReference type="Pfam" id="PF23317">
    <property type="entry name" value="YVC1_C"/>
    <property type="match status" value="1"/>
</dbReference>
<feature type="transmembrane region" description="Helical" evidence="2">
    <location>
        <begin position="594"/>
        <end position="614"/>
    </location>
</feature>
<feature type="compositionally biased region" description="Polar residues" evidence="1">
    <location>
        <begin position="1077"/>
        <end position="1092"/>
    </location>
</feature>
<dbReference type="InterPro" id="IPR056336">
    <property type="entry name" value="YVC1_C"/>
</dbReference>
<evidence type="ECO:0000313" key="6">
    <source>
        <dbReference type="Proteomes" id="UP000094444"/>
    </source>
</evidence>
<feature type="domain" description="Calcium channel YVC1-like C-terminal transmembrane" evidence="4">
    <location>
        <begin position="358"/>
        <end position="660"/>
    </location>
</feature>
<dbReference type="STRING" id="158607.A0A2P5I7B2"/>
<keyword evidence="2" id="KW-0472">Membrane</keyword>
<evidence type="ECO:0000313" key="5">
    <source>
        <dbReference type="EMBL" id="POS78374.1"/>
    </source>
</evidence>
<gene>
    <name evidence="5" type="ORF">DHEL01_v203228</name>
</gene>
<feature type="domain" description="YVC1 N-terminal linker helical" evidence="3">
    <location>
        <begin position="102"/>
        <end position="271"/>
    </location>
</feature>
<dbReference type="Pfam" id="PF23190">
    <property type="entry name" value="LHD_TRPY1"/>
    <property type="match status" value="1"/>
</dbReference>
<keyword evidence="2" id="KW-0812">Transmembrane</keyword>